<dbReference type="Proteomes" id="UP001196413">
    <property type="component" value="Unassembled WGS sequence"/>
</dbReference>
<sequence>MAGQAEQMSLPAAIVMSSARNMSLVSKRIKSGGNERKRLMMDSLDRNGRVTKTTAHEVNRLRDWPPLR</sequence>
<evidence type="ECO:0000313" key="1">
    <source>
        <dbReference type="EMBL" id="KAJ1354387.1"/>
    </source>
</evidence>
<evidence type="ECO:0000313" key="2">
    <source>
        <dbReference type="Proteomes" id="UP001196413"/>
    </source>
</evidence>
<dbReference type="EMBL" id="JAHQIW010002051">
    <property type="protein sequence ID" value="KAJ1354387.1"/>
    <property type="molecule type" value="Genomic_DNA"/>
</dbReference>
<accession>A0AAD5QKY4</accession>
<protein>
    <submittedName>
        <fullName evidence="1">Uncharacterized protein</fullName>
    </submittedName>
</protein>
<gene>
    <name evidence="1" type="ORF">KIN20_011311</name>
</gene>
<name>A0AAD5QKY4_PARTN</name>
<organism evidence="1 2">
    <name type="scientific">Parelaphostrongylus tenuis</name>
    <name type="common">Meningeal worm</name>
    <dbReference type="NCBI Taxonomy" id="148309"/>
    <lineage>
        <taxon>Eukaryota</taxon>
        <taxon>Metazoa</taxon>
        <taxon>Ecdysozoa</taxon>
        <taxon>Nematoda</taxon>
        <taxon>Chromadorea</taxon>
        <taxon>Rhabditida</taxon>
        <taxon>Rhabditina</taxon>
        <taxon>Rhabditomorpha</taxon>
        <taxon>Strongyloidea</taxon>
        <taxon>Metastrongylidae</taxon>
        <taxon>Parelaphostrongylus</taxon>
    </lineage>
</organism>
<proteinExistence type="predicted"/>
<comment type="caution">
    <text evidence="1">The sequence shown here is derived from an EMBL/GenBank/DDBJ whole genome shotgun (WGS) entry which is preliminary data.</text>
</comment>
<dbReference type="AlphaFoldDB" id="A0AAD5QKY4"/>
<reference evidence="1" key="1">
    <citation type="submission" date="2021-06" db="EMBL/GenBank/DDBJ databases">
        <title>Parelaphostrongylus tenuis whole genome reference sequence.</title>
        <authorList>
            <person name="Garwood T.J."/>
            <person name="Larsen P.A."/>
            <person name="Fountain-Jones N.M."/>
            <person name="Garbe J.R."/>
            <person name="Macchietto M.G."/>
            <person name="Kania S.A."/>
            <person name="Gerhold R.W."/>
            <person name="Richards J.E."/>
            <person name="Wolf T.M."/>
        </authorList>
    </citation>
    <scope>NUCLEOTIDE SEQUENCE</scope>
    <source>
        <strain evidence="1">MNPRO001-30</strain>
        <tissue evidence="1">Meninges</tissue>
    </source>
</reference>
<keyword evidence="2" id="KW-1185">Reference proteome</keyword>